<feature type="transmembrane region" description="Helical" evidence="2">
    <location>
        <begin position="218"/>
        <end position="240"/>
    </location>
</feature>
<evidence type="ECO:0000313" key="6">
    <source>
        <dbReference type="Proteomes" id="UP000195141"/>
    </source>
</evidence>
<reference evidence="5" key="3">
    <citation type="submission" date="2024-03" db="EMBL/GenBank/DDBJ databases">
        <title>The Genome Sequence of Enterococcus sp. DIV0242b.</title>
        <authorList>
            <consortium name="The Broad Institute Genomics Platform"/>
            <consortium name="The Broad Institute Microbial Omics Core"/>
            <consortium name="The Broad Institute Genomic Center for Infectious Diseases"/>
            <person name="Earl A."/>
            <person name="Manson A."/>
            <person name="Gilmore M."/>
            <person name="Schwartman J."/>
            <person name="Shea T."/>
            <person name="Abouelleil A."/>
            <person name="Cao P."/>
            <person name="Chapman S."/>
            <person name="Cusick C."/>
            <person name="Young S."/>
            <person name="Neafsey D."/>
            <person name="Nusbaum C."/>
            <person name="Birren B."/>
        </authorList>
    </citation>
    <scope>NUCLEOTIDE SEQUENCE</scope>
    <source>
        <strain evidence="5">9E7_DIV0242</strain>
    </source>
</reference>
<feature type="transmembrane region" description="Helical" evidence="2">
    <location>
        <begin position="12"/>
        <end position="31"/>
    </location>
</feature>
<keyword evidence="2" id="KW-0812">Transmembrane</keyword>
<keyword evidence="6" id="KW-1185">Reference proteome</keyword>
<evidence type="ECO:0000256" key="1">
    <source>
        <dbReference type="ARBA" id="ARBA00009067"/>
    </source>
</evidence>
<dbReference type="GO" id="GO:0004175">
    <property type="term" value="F:endopeptidase activity"/>
    <property type="evidence" value="ECO:0007669"/>
    <property type="project" value="UniProtKB-ARBA"/>
</dbReference>
<keyword evidence="2" id="KW-0472">Membrane</keyword>
<dbReference type="EMBL" id="NGMM01000006">
    <property type="protein sequence ID" value="OTP12926.1"/>
    <property type="molecule type" value="Genomic_DNA"/>
</dbReference>
<dbReference type="EMBL" id="CP147247">
    <property type="protein sequence ID" value="WYJ89825.1"/>
    <property type="molecule type" value="Genomic_DNA"/>
</dbReference>
<feature type="transmembrane region" description="Helical" evidence="2">
    <location>
        <begin position="140"/>
        <end position="159"/>
    </location>
</feature>
<dbReference type="AlphaFoldDB" id="A0A242K345"/>
<gene>
    <name evidence="5" type="ORF">A5888_001551</name>
    <name evidence="4" type="ORF">A5888_003508</name>
</gene>
<dbReference type="Pfam" id="PF02517">
    <property type="entry name" value="Rce1-like"/>
    <property type="match status" value="1"/>
</dbReference>
<proteinExistence type="inferred from homology"/>
<feature type="transmembrane region" description="Helical" evidence="2">
    <location>
        <begin position="180"/>
        <end position="198"/>
    </location>
</feature>
<sequence>MTEKKQIKNIGTVIFLHLCPGVITVLLQLVLMRLQVFEGLPNVFILVVAGMVGIIGWELGLLFYLSKKETGSWNFFQILGLKSPFSNGKVILYGVPLFLFLGICFTVFKPLGIYFSETIFAFMPAQFQLGESMTGFSKEILIVTLLLYLFVIAVIYPVIEECYFRGFLLARMKWMGKWGIVLNTVLFACYHFWSPWLIVTRVVSLLPLYYFTEKKDSLKLAIFVHCLANTTDIFPLLSLLF</sequence>
<dbReference type="Proteomes" id="UP000195141">
    <property type="component" value="Chromosome"/>
</dbReference>
<evidence type="ECO:0000259" key="3">
    <source>
        <dbReference type="Pfam" id="PF02517"/>
    </source>
</evidence>
<dbReference type="RefSeq" id="WP_170924864.1">
    <property type="nucleotide sequence ID" value="NZ_CP147247.1"/>
</dbReference>
<reference evidence="5" key="2">
    <citation type="submission" date="2017-05" db="EMBL/GenBank/DDBJ databases">
        <authorList>
            <consortium name="The Broad Institute Genomics Platform"/>
            <consortium name="The Broad Institute Genomic Center for Infectious Diseases"/>
            <person name="Earl A."/>
            <person name="Manson A."/>
            <person name="Schwartman J."/>
            <person name="Gilmore M."/>
            <person name="Abouelleil A."/>
            <person name="Cao P."/>
            <person name="Chapman S."/>
            <person name="Cusick C."/>
            <person name="Shea T."/>
            <person name="Young S."/>
            <person name="Neafsey D."/>
            <person name="Nusbaum C."/>
            <person name="Birren B."/>
        </authorList>
    </citation>
    <scope>NUCLEOTIDE SEQUENCE</scope>
    <source>
        <strain evidence="5">9E7_DIV0242</strain>
    </source>
</reference>
<evidence type="ECO:0000313" key="5">
    <source>
        <dbReference type="EMBL" id="WYJ89825.1"/>
    </source>
</evidence>
<feature type="transmembrane region" description="Helical" evidence="2">
    <location>
        <begin position="43"/>
        <end position="65"/>
    </location>
</feature>
<organism evidence="4">
    <name type="scientific">Candidatus Enterococcus clewellii</name>
    <dbReference type="NCBI Taxonomy" id="1834193"/>
    <lineage>
        <taxon>Bacteria</taxon>
        <taxon>Bacillati</taxon>
        <taxon>Bacillota</taxon>
        <taxon>Bacilli</taxon>
        <taxon>Lactobacillales</taxon>
        <taxon>Enterococcaceae</taxon>
        <taxon>Enterococcus</taxon>
    </lineage>
</organism>
<feature type="transmembrane region" description="Helical" evidence="2">
    <location>
        <begin position="90"/>
        <end position="108"/>
    </location>
</feature>
<protein>
    <recommendedName>
        <fullName evidence="3">CAAX prenyl protease 2/Lysostaphin resistance protein A-like domain-containing protein</fullName>
    </recommendedName>
</protein>
<keyword evidence="2" id="KW-1133">Transmembrane helix</keyword>
<dbReference type="InterPro" id="IPR003675">
    <property type="entry name" value="Rce1/LyrA-like_dom"/>
</dbReference>
<name>A0A242K345_9ENTE</name>
<feature type="domain" description="CAAX prenyl protease 2/Lysostaphin resistance protein A-like" evidence="3">
    <location>
        <begin position="144"/>
        <end position="230"/>
    </location>
</feature>
<comment type="similarity">
    <text evidence="1">Belongs to the UPF0177 family.</text>
</comment>
<evidence type="ECO:0000313" key="4">
    <source>
        <dbReference type="EMBL" id="OTP12926.1"/>
    </source>
</evidence>
<reference evidence="4" key="1">
    <citation type="submission" date="2017-05" db="EMBL/GenBank/DDBJ databases">
        <title>The Genome Sequence of Enterococcus sp. 9E7_DIV0242.</title>
        <authorList>
            <consortium name="The Broad Institute Genomics Platform"/>
            <consortium name="The Broad Institute Genomic Center for Infectious Diseases"/>
            <person name="Earl A."/>
            <person name="Manson A."/>
            <person name="Schwartman J."/>
            <person name="Gilmore M."/>
            <person name="Abouelleil A."/>
            <person name="Cao P."/>
            <person name="Chapman S."/>
            <person name="Cusick C."/>
            <person name="Shea T."/>
            <person name="Young S."/>
            <person name="Neafsey D."/>
            <person name="Nusbaum C."/>
            <person name="Birren B."/>
        </authorList>
    </citation>
    <scope>NUCLEOTIDE SEQUENCE [LARGE SCALE GENOMIC DNA]</scope>
    <source>
        <strain evidence="4">9E7_DIV0242</strain>
    </source>
</reference>
<evidence type="ECO:0000256" key="2">
    <source>
        <dbReference type="SAM" id="Phobius"/>
    </source>
</evidence>
<dbReference type="GO" id="GO:0080120">
    <property type="term" value="P:CAAX-box protein maturation"/>
    <property type="evidence" value="ECO:0007669"/>
    <property type="project" value="UniProtKB-ARBA"/>
</dbReference>
<accession>A0A242K345</accession>